<keyword evidence="6 12" id="KW-0408">Iron</keyword>
<evidence type="ECO:0000256" key="10">
    <source>
        <dbReference type="ARBA" id="ARBA00049896"/>
    </source>
</evidence>
<evidence type="ECO:0000313" key="14">
    <source>
        <dbReference type="Proteomes" id="UP000642910"/>
    </source>
</evidence>
<keyword evidence="5 12" id="KW-0560">Oxidoreductase</keyword>
<keyword evidence="7 12" id="KW-0350">Heme biosynthesis</keyword>
<feature type="binding site" description="axial binding residue" evidence="12">
    <location>
        <position position="170"/>
    </location>
    <ligand>
        <name>Fe-coproporphyrin III</name>
        <dbReference type="ChEBI" id="CHEBI:68438"/>
    </ligand>
    <ligandPart>
        <name>Fe</name>
        <dbReference type="ChEBI" id="CHEBI:18248"/>
    </ligandPart>
</feature>
<evidence type="ECO:0000313" key="13">
    <source>
        <dbReference type="EMBL" id="MBF8378693.1"/>
    </source>
</evidence>
<dbReference type="PANTHER" id="PTHR36843:SF1">
    <property type="entry name" value="COPROHEME DECARBOXYLASE"/>
    <property type="match status" value="1"/>
</dbReference>
<comment type="function">
    <text evidence="12">Involved in coproporphyrin-dependent heme b biosynthesis. Catalyzes the decarboxylation of Fe-coproporphyrin III (coproheme) to heme b (protoheme IX), the last step of the pathway. The reaction occurs in a stepwise manner with a three-propionate intermediate.</text>
</comment>
<keyword evidence="14" id="KW-1185">Reference proteome</keyword>
<sequence>MAAPQTLDGWYVWHDFRTIRREAWKSIDVHSAAAVMRDFTAFVQGELDAQRSRLGSFGQFVLAGTKADLLFLYMRPTIGELNEAKARFEATRFADFTERAYSYVSVVELGGYLAKPGVDVEQDEVLQLRLKPPVPQMRYVCFYPMNKRRTHPDNWYMLDEAERRKHLMAHGQIGRQFAGKVKQIISGSVGLDDWEWGVTLYADDPIHFKKLIYEMRFDESSARFAEFGPFYVGEQVDVEGLTTWMMTLHG</sequence>
<evidence type="ECO:0000256" key="9">
    <source>
        <dbReference type="ARBA" id="ARBA00030236"/>
    </source>
</evidence>
<dbReference type="HAMAP" id="MF_01442">
    <property type="entry name" value="Coproheme_decarbox_1"/>
    <property type="match status" value="1"/>
</dbReference>
<dbReference type="Gene3D" id="3.30.70.1030">
    <property type="entry name" value="Apc35880, domain 1"/>
    <property type="match status" value="2"/>
</dbReference>
<evidence type="ECO:0000256" key="3">
    <source>
        <dbReference type="ARBA" id="ARBA00022617"/>
    </source>
</evidence>
<evidence type="ECO:0000256" key="4">
    <source>
        <dbReference type="ARBA" id="ARBA00022723"/>
    </source>
</evidence>
<comment type="catalytic activity">
    <reaction evidence="10">
        <text>Fe-coproporphyrin III + 2 H2O2 + 2 H(+) = heme b + 2 CO2 + 4 H2O</text>
        <dbReference type="Rhea" id="RHEA:56516"/>
        <dbReference type="ChEBI" id="CHEBI:15377"/>
        <dbReference type="ChEBI" id="CHEBI:15378"/>
        <dbReference type="ChEBI" id="CHEBI:16240"/>
        <dbReference type="ChEBI" id="CHEBI:16526"/>
        <dbReference type="ChEBI" id="CHEBI:60344"/>
        <dbReference type="ChEBI" id="CHEBI:68438"/>
        <dbReference type="EC" id="1.3.98.5"/>
    </reaction>
    <physiologicalReaction direction="left-to-right" evidence="10">
        <dbReference type="Rhea" id="RHEA:56517"/>
    </physiologicalReaction>
</comment>
<protein>
    <recommendedName>
        <fullName evidence="2 12">Coproheme decarboxylase</fullName>
        <ecNumber evidence="11 12">1.3.98.5</ecNumber>
    </recommendedName>
    <alternativeName>
        <fullName evidence="8 12">Coproheme III oxidative decarboxylase</fullName>
    </alternativeName>
    <alternativeName>
        <fullName evidence="9 12">Hydrogen peroxide-dependent heme synthase</fullName>
    </alternativeName>
</protein>
<dbReference type="RefSeq" id="WP_067848119.1">
    <property type="nucleotide sequence ID" value="NZ_JADPKZ010000047.1"/>
</dbReference>
<feature type="binding site" evidence="12">
    <location>
        <position position="129"/>
    </location>
    <ligand>
        <name>Fe-coproporphyrin III</name>
        <dbReference type="ChEBI" id="CHEBI:68438"/>
    </ligand>
</feature>
<organism evidence="13 14">
    <name type="scientific">Alicyclobacillus mali</name>
    <name type="common">ex Roth et al. 2021</name>
    <dbReference type="NCBI Taxonomy" id="1123961"/>
    <lineage>
        <taxon>Bacteria</taxon>
        <taxon>Bacillati</taxon>
        <taxon>Bacillota</taxon>
        <taxon>Bacilli</taxon>
        <taxon>Bacillales</taxon>
        <taxon>Alicyclobacillaceae</taxon>
        <taxon>Alicyclobacillus</taxon>
    </lineage>
</organism>
<feature type="active site" evidence="12">
    <location>
        <position position="143"/>
    </location>
</feature>
<evidence type="ECO:0000256" key="11">
    <source>
        <dbReference type="ARBA" id="ARBA00050019"/>
    </source>
</evidence>
<evidence type="ECO:0000256" key="6">
    <source>
        <dbReference type="ARBA" id="ARBA00023004"/>
    </source>
</evidence>
<dbReference type="Proteomes" id="UP000642910">
    <property type="component" value="Unassembled WGS sequence"/>
</dbReference>
<comment type="similarity">
    <text evidence="1 12">Belongs to the ChdC family. Type 1 subfamily.</text>
</comment>
<feature type="binding site" evidence="12">
    <location>
        <begin position="143"/>
        <end position="147"/>
    </location>
    <ligand>
        <name>Fe-coproporphyrin III</name>
        <dbReference type="ChEBI" id="CHEBI:68438"/>
    </ligand>
</feature>
<accession>A0ABS0F5Z4</accession>
<evidence type="ECO:0000256" key="12">
    <source>
        <dbReference type="HAMAP-Rule" id="MF_01442"/>
    </source>
</evidence>
<comment type="pathway">
    <text evidence="12">Porphyrin-containing compound metabolism; protoheme biosynthesis.</text>
</comment>
<evidence type="ECO:0000256" key="5">
    <source>
        <dbReference type="ARBA" id="ARBA00023002"/>
    </source>
</evidence>
<dbReference type="GO" id="GO:0004601">
    <property type="term" value="F:peroxidase activity"/>
    <property type="evidence" value="ECO:0007669"/>
    <property type="project" value="UniProtKB-KW"/>
</dbReference>
<dbReference type="SUPFAM" id="SSF54909">
    <property type="entry name" value="Dimeric alpha+beta barrel"/>
    <property type="match status" value="1"/>
</dbReference>
<name>A0ABS0F5Z4_9BACL</name>
<evidence type="ECO:0000256" key="8">
    <source>
        <dbReference type="ARBA" id="ARBA00029882"/>
    </source>
</evidence>
<dbReference type="InterPro" id="IPR011008">
    <property type="entry name" value="Dimeric_a/b-barrel"/>
</dbReference>
<comment type="catalytic activity">
    <reaction evidence="12">
        <text>harderoheme III + H2O2 + H(+) = heme b + CO2 + 2 H2O</text>
        <dbReference type="Rhea" id="RHEA:57944"/>
        <dbReference type="ChEBI" id="CHEBI:15377"/>
        <dbReference type="ChEBI" id="CHEBI:15378"/>
        <dbReference type="ChEBI" id="CHEBI:16240"/>
        <dbReference type="ChEBI" id="CHEBI:16526"/>
        <dbReference type="ChEBI" id="CHEBI:60344"/>
        <dbReference type="ChEBI" id="CHEBI:142463"/>
    </reaction>
</comment>
<keyword evidence="3 12" id="KW-0349">Heme</keyword>
<keyword evidence="13" id="KW-0575">Peroxidase</keyword>
<evidence type="ECO:0000256" key="2">
    <source>
        <dbReference type="ARBA" id="ARBA00014413"/>
    </source>
</evidence>
<dbReference type="EC" id="1.3.98.5" evidence="11 12"/>
<proteinExistence type="inferred from homology"/>
<dbReference type="InterPro" id="IPR031332">
    <property type="entry name" value="CHDC"/>
</dbReference>
<feature type="binding site" evidence="12">
    <location>
        <position position="221"/>
    </location>
    <ligand>
        <name>Fe-coproporphyrin III</name>
        <dbReference type="ChEBI" id="CHEBI:68438"/>
    </ligand>
</feature>
<dbReference type="PANTHER" id="PTHR36843">
    <property type="entry name" value="HEME-DEPENDENT PEROXIDASE YWFI-RELATED"/>
    <property type="match status" value="1"/>
</dbReference>
<reference evidence="13 14" key="1">
    <citation type="submission" date="2020-11" db="EMBL/GenBank/DDBJ databases">
        <title>Genomic insight of Alicyclobacillus mali FL 18 reveals a new arsenic-resistant strain, with potential in environmental biotechnology.</title>
        <authorList>
            <person name="Fiorentino G."/>
            <person name="Gallo G."/>
            <person name="Aulitto M."/>
        </authorList>
    </citation>
    <scope>NUCLEOTIDE SEQUENCE [LARGE SCALE GENOMIC DNA]</scope>
    <source>
        <strain evidence="13 14">FL 18</strain>
    </source>
</reference>
<dbReference type="InterPro" id="IPR010644">
    <property type="entry name" value="ChdC/CLD"/>
</dbReference>
<comment type="catalytic activity">
    <reaction evidence="12">
        <text>Fe-coproporphyrin III + H2O2 + H(+) = harderoheme III + CO2 + 2 H2O</text>
        <dbReference type="Rhea" id="RHEA:57940"/>
        <dbReference type="ChEBI" id="CHEBI:15377"/>
        <dbReference type="ChEBI" id="CHEBI:15378"/>
        <dbReference type="ChEBI" id="CHEBI:16240"/>
        <dbReference type="ChEBI" id="CHEBI:16526"/>
        <dbReference type="ChEBI" id="CHEBI:68438"/>
        <dbReference type="ChEBI" id="CHEBI:142463"/>
    </reaction>
</comment>
<keyword evidence="4 12" id="KW-0479">Metal-binding</keyword>
<gene>
    <name evidence="12" type="primary">chdC</name>
    <name evidence="13" type="ORF">IW967_12590</name>
</gene>
<comment type="caution">
    <text evidence="13">The sequence shown here is derived from an EMBL/GenBank/DDBJ whole genome shotgun (WGS) entry which is preliminary data.</text>
</comment>
<evidence type="ECO:0000256" key="7">
    <source>
        <dbReference type="ARBA" id="ARBA00023133"/>
    </source>
</evidence>
<feature type="binding site" evidence="12">
    <location>
        <position position="183"/>
    </location>
    <ligand>
        <name>Fe-coproporphyrin III</name>
        <dbReference type="ChEBI" id="CHEBI:68438"/>
    </ligand>
</feature>
<evidence type="ECO:0000256" key="1">
    <source>
        <dbReference type="ARBA" id="ARBA00009276"/>
    </source>
</evidence>
<comment type="cofactor">
    <cofactor evidence="12">
        <name>Fe-coproporphyrin III</name>
        <dbReference type="ChEBI" id="CHEBI:68438"/>
    </cofactor>
    <text evidence="12">Fe-coproporphyrin III acts as both substrate and redox cofactor.</text>
</comment>
<dbReference type="Pfam" id="PF06778">
    <property type="entry name" value="Chlor_dismutase"/>
    <property type="match status" value="1"/>
</dbReference>
<dbReference type="EMBL" id="JADPKZ010000047">
    <property type="protein sequence ID" value="MBF8378693.1"/>
    <property type="molecule type" value="Genomic_DNA"/>
</dbReference>
<dbReference type="NCBIfam" id="NF008913">
    <property type="entry name" value="PRK12276.1"/>
    <property type="match status" value="1"/>
</dbReference>